<dbReference type="SUPFAM" id="SSF50494">
    <property type="entry name" value="Trypsin-like serine proteases"/>
    <property type="match status" value="1"/>
</dbReference>
<evidence type="ECO:0000313" key="6">
    <source>
        <dbReference type="Proteomes" id="UP001221686"/>
    </source>
</evidence>
<dbReference type="Proteomes" id="UP001221686">
    <property type="component" value="Unassembled WGS sequence"/>
</dbReference>
<comment type="caution">
    <text evidence="5">The sequence shown here is derived from an EMBL/GenBank/DDBJ whole genome shotgun (WGS) entry which is preliminary data.</text>
</comment>
<dbReference type="InterPro" id="IPR001314">
    <property type="entry name" value="Peptidase_S1A"/>
</dbReference>
<dbReference type="EMBL" id="JAQNDL010000003">
    <property type="protein sequence ID" value="MDC0722078.1"/>
    <property type="molecule type" value="Genomic_DNA"/>
</dbReference>
<dbReference type="InterPro" id="IPR024038">
    <property type="entry name" value="MYXO-CTERM"/>
</dbReference>
<evidence type="ECO:0000256" key="1">
    <source>
        <dbReference type="ARBA" id="ARBA00023157"/>
    </source>
</evidence>
<accession>A0ABT5E884</accession>
<feature type="signal peptide" evidence="3">
    <location>
        <begin position="1"/>
        <end position="22"/>
    </location>
</feature>
<feature type="domain" description="Peptidase S1" evidence="4">
    <location>
        <begin position="30"/>
        <end position="238"/>
    </location>
</feature>
<dbReference type="InterPro" id="IPR001254">
    <property type="entry name" value="Trypsin_dom"/>
</dbReference>
<dbReference type="PRINTS" id="PR00722">
    <property type="entry name" value="CHYMOTRYPSIN"/>
</dbReference>
<feature type="compositionally biased region" description="Low complexity" evidence="2">
    <location>
        <begin position="402"/>
        <end position="426"/>
    </location>
</feature>
<proteinExistence type="predicted"/>
<dbReference type="PROSITE" id="PS50240">
    <property type="entry name" value="TRYPSIN_DOM"/>
    <property type="match status" value="1"/>
</dbReference>
<gene>
    <name evidence="5" type="ORF">POL25_34545</name>
</gene>
<dbReference type="InterPro" id="IPR009003">
    <property type="entry name" value="Peptidase_S1_PA"/>
</dbReference>
<keyword evidence="6" id="KW-1185">Reference proteome</keyword>
<evidence type="ECO:0000256" key="2">
    <source>
        <dbReference type="SAM" id="MobiDB-lite"/>
    </source>
</evidence>
<evidence type="ECO:0000259" key="4">
    <source>
        <dbReference type="PROSITE" id="PS50240"/>
    </source>
</evidence>
<feature type="region of interest" description="Disordered" evidence="2">
    <location>
        <begin position="393"/>
        <end position="457"/>
    </location>
</feature>
<dbReference type="PANTHER" id="PTHR24253">
    <property type="entry name" value="TRANSMEMBRANE PROTEASE SERINE"/>
    <property type="match status" value="1"/>
</dbReference>
<evidence type="ECO:0000313" key="5">
    <source>
        <dbReference type="EMBL" id="MDC0722078.1"/>
    </source>
</evidence>
<sequence length="484" mass="50219">MFSIYLYPFASIFLFTPGLASADPQLPQGIYQGTEVQECGWPTTVYLDDGGNSCTGTLVHPEVVIFAGHCGADFKFALFGEDRADPQARVVETEDCFMVPDGITFGSDIGGCRLAEPVTDVPIVPILMGCELDALQVGAEVSLIGFGQADNGPTGLKRETTAKIAGFPGEEMLITGDDMHSICYGDSGGPVMLQLPDGGWRVFGIASYVIGGCGAEQYFSMMHKHIEKFESYLNVDITPCHTPDGTWDPSPDCGGFALQPGVPAGTWATGCQADAPVSEASAACGPAYGEIVDDEPPQVEIVGLMQGHTYESEGPLPLKITAVASDGAGKPDGWGIAEVRLVFNEKEVPNGKREAGPYTWSVGLPAGGYVISAIAVDHAGNEAYAAPIAIGVNKPAPELPDESTTGELSTTGESETTGEQPTTGADTTGGEGETSSSGGTSEDSATTAAGTDDDGGCGCRQQNGPAAALGLLALLGFRRRRRVV</sequence>
<dbReference type="Pfam" id="PF00089">
    <property type="entry name" value="Trypsin"/>
    <property type="match status" value="1"/>
</dbReference>
<organism evidence="5 6">
    <name type="scientific">Nannocystis bainbridge</name>
    <dbReference type="NCBI Taxonomy" id="2995303"/>
    <lineage>
        <taxon>Bacteria</taxon>
        <taxon>Pseudomonadati</taxon>
        <taxon>Myxococcota</taxon>
        <taxon>Polyangia</taxon>
        <taxon>Nannocystales</taxon>
        <taxon>Nannocystaceae</taxon>
        <taxon>Nannocystis</taxon>
    </lineage>
</organism>
<protein>
    <submittedName>
        <fullName evidence="5">S1 family peptidase</fullName>
    </submittedName>
</protein>
<name>A0ABT5E884_9BACT</name>
<dbReference type="NCBIfam" id="TIGR03901">
    <property type="entry name" value="MYXO-CTERM"/>
    <property type="match status" value="1"/>
</dbReference>
<feature type="chain" id="PRO_5045879464" evidence="3">
    <location>
        <begin position="23"/>
        <end position="484"/>
    </location>
</feature>
<feature type="compositionally biased region" description="Low complexity" evidence="2">
    <location>
        <begin position="433"/>
        <end position="450"/>
    </location>
</feature>
<dbReference type="RefSeq" id="WP_272090575.1">
    <property type="nucleotide sequence ID" value="NZ_JAQNDL010000003.1"/>
</dbReference>
<dbReference type="Gene3D" id="2.40.10.10">
    <property type="entry name" value="Trypsin-like serine proteases"/>
    <property type="match status" value="1"/>
</dbReference>
<evidence type="ECO:0000256" key="3">
    <source>
        <dbReference type="SAM" id="SignalP"/>
    </source>
</evidence>
<dbReference type="InterPro" id="IPR033116">
    <property type="entry name" value="TRYPSIN_SER"/>
</dbReference>
<dbReference type="InterPro" id="IPR043504">
    <property type="entry name" value="Peptidase_S1_PA_chymotrypsin"/>
</dbReference>
<dbReference type="Gene3D" id="2.60.40.10">
    <property type="entry name" value="Immunoglobulins"/>
    <property type="match status" value="1"/>
</dbReference>
<reference evidence="5 6" key="1">
    <citation type="submission" date="2022-11" db="EMBL/GenBank/DDBJ databases">
        <title>Minimal conservation of predation-associated metabolite biosynthetic gene clusters underscores biosynthetic potential of Myxococcota including descriptions for ten novel species: Archangium lansinium sp. nov., Myxococcus landrumus sp. nov., Nannocystis bai.</title>
        <authorList>
            <person name="Ahearne A."/>
            <person name="Stevens C."/>
            <person name="Dowd S."/>
        </authorList>
    </citation>
    <scope>NUCLEOTIDE SEQUENCE [LARGE SCALE GENOMIC DNA]</scope>
    <source>
        <strain evidence="5 6">BB15-2</strain>
    </source>
</reference>
<dbReference type="PANTHER" id="PTHR24253:SF176">
    <property type="entry name" value="CORIN, ISOFORM B"/>
    <property type="match status" value="1"/>
</dbReference>
<keyword evidence="3" id="KW-0732">Signal</keyword>
<dbReference type="InterPro" id="IPR013783">
    <property type="entry name" value="Ig-like_fold"/>
</dbReference>
<dbReference type="PROSITE" id="PS00135">
    <property type="entry name" value="TRYPSIN_SER"/>
    <property type="match status" value="1"/>
</dbReference>
<dbReference type="SMART" id="SM00020">
    <property type="entry name" value="Tryp_SPc"/>
    <property type="match status" value="1"/>
</dbReference>
<keyword evidence="1" id="KW-1015">Disulfide bond</keyword>